<evidence type="ECO:0000313" key="3">
    <source>
        <dbReference type="Proteomes" id="UP000824262"/>
    </source>
</evidence>
<reference evidence="2" key="2">
    <citation type="journal article" date="2021" name="PeerJ">
        <title>Extensive microbial diversity within the chicken gut microbiome revealed by metagenomics and culture.</title>
        <authorList>
            <person name="Gilroy R."/>
            <person name="Ravi A."/>
            <person name="Getino M."/>
            <person name="Pursley I."/>
            <person name="Horton D.L."/>
            <person name="Alikhan N.F."/>
            <person name="Baker D."/>
            <person name="Gharbi K."/>
            <person name="Hall N."/>
            <person name="Watson M."/>
            <person name="Adriaenssens E.M."/>
            <person name="Foster-Nyarko E."/>
            <person name="Jarju S."/>
            <person name="Secka A."/>
            <person name="Antonio M."/>
            <person name="Oren A."/>
            <person name="Chaudhuri R.R."/>
            <person name="La Ragione R."/>
            <person name="Hildebrand F."/>
            <person name="Pallen M.J."/>
        </authorList>
    </citation>
    <scope>NUCLEOTIDE SEQUENCE</scope>
    <source>
        <strain evidence="2">ChiBcolR7-354</strain>
    </source>
</reference>
<feature type="transmembrane region" description="Helical" evidence="1">
    <location>
        <begin position="95"/>
        <end position="115"/>
    </location>
</feature>
<dbReference type="Proteomes" id="UP000824262">
    <property type="component" value="Unassembled WGS sequence"/>
</dbReference>
<dbReference type="InterPro" id="IPR021354">
    <property type="entry name" value="DUF2975"/>
</dbReference>
<evidence type="ECO:0000313" key="2">
    <source>
        <dbReference type="EMBL" id="HIQ78789.1"/>
    </source>
</evidence>
<reference evidence="2" key="1">
    <citation type="submission" date="2020-10" db="EMBL/GenBank/DDBJ databases">
        <authorList>
            <person name="Gilroy R."/>
        </authorList>
    </citation>
    <scope>NUCLEOTIDE SEQUENCE</scope>
    <source>
        <strain evidence="2">ChiBcolR7-354</strain>
    </source>
</reference>
<keyword evidence="1" id="KW-0812">Transmembrane</keyword>
<protein>
    <submittedName>
        <fullName evidence="2">DUF2975 domain-containing protein</fullName>
    </submittedName>
</protein>
<name>A0A9D0ZEF2_9FIRM</name>
<feature type="transmembrane region" description="Helical" evidence="1">
    <location>
        <begin position="68"/>
        <end position="89"/>
    </location>
</feature>
<comment type="caution">
    <text evidence="2">The sequence shown here is derived from an EMBL/GenBank/DDBJ whole genome shotgun (WGS) entry which is preliminary data.</text>
</comment>
<accession>A0A9D0ZEF2</accession>
<keyword evidence="1" id="KW-0472">Membrane</keyword>
<proteinExistence type="predicted"/>
<dbReference type="EMBL" id="DVGA01000058">
    <property type="protein sequence ID" value="HIQ78789.1"/>
    <property type="molecule type" value="Genomic_DNA"/>
</dbReference>
<feature type="non-terminal residue" evidence="2">
    <location>
        <position position="1"/>
    </location>
</feature>
<sequence>VFVPSVGQDIVSANPALEPAYLPCLIFFWLTTVPVYVFLVLVWRIALEIRRDNSFCHKNAARLKTCSLLALLDTVLYMIAGLVLAFFHLLHISLIVGGVILCAVGAAVSVCCAALSHLTRKAADMQSENDLTI</sequence>
<organism evidence="2 3">
    <name type="scientific">Candidatus Scatomorpha intestinavium</name>
    <dbReference type="NCBI Taxonomy" id="2840922"/>
    <lineage>
        <taxon>Bacteria</taxon>
        <taxon>Bacillati</taxon>
        <taxon>Bacillota</taxon>
        <taxon>Clostridia</taxon>
        <taxon>Eubacteriales</taxon>
        <taxon>Candidatus Scatomorpha</taxon>
    </lineage>
</organism>
<evidence type="ECO:0000256" key="1">
    <source>
        <dbReference type="SAM" id="Phobius"/>
    </source>
</evidence>
<gene>
    <name evidence="2" type="ORF">IAB77_05965</name>
</gene>
<dbReference type="Pfam" id="PF11188">
    <property type="entry name" value="DUF2975"/>
    <property type="match status" value="1"/>
</dbReference>
<feature type="transmembrane region" description="Helical" evidence="1">
    <location>
        <begin position="20"/>
        <end position="47"/>
    </location>
</feature>
<dbReference type="AlphaFoldDB" id="A0A9D0ZEF2"/>
<keyword evidence="1" id="KW-1133">Transmembrane helix</keyword>